<sequence>MDIIIHRGATQIGGCITEIRTATAKIIIDLGSNLPGCQQPDFNNQEIVDIVDGADAILYTHYHGDHIGFISVVPQSIPQYIGAGAQDVMRCKYAALKAKVDVRKEVDAVERMRNYEADKSMEFADLKVTPYYCSHSAFDAYMFKIEWNGKVIFHTGDFRKHGYIGDKLIPMLKKYIGRVDVLITEGTMLSRRSEAIKTESDIQNETKKILRRHKYVFALVSSTDIDRLASFHAACKATHRHFYVDRYQKSILDVFTKHTTSPIFNFSNKEGCNGVTFELWSSSHIKKQSIVNEMKRRGFLMPLRSSGKSLAQALTELYKDEEPILLYSMWNGYWMGTDEQRIPGIEAIRSVFKPENIISIHTSGHADVATLAEVCSTVNPRLAIIPIHKEENTDFSALPLSEELKSKVITSDTIADSIKISIR</sequence>
<evidence type="ECO:0000313" key="2">
    <source>
        <dbReference type="EMBL" id="KGN85574.1"/>
    </source>
</evidence>
<dbReference type="Proteomes" id="UP000030130">
    <property type="component" value="Unassembled WGS sequence"/>
</dbReference>
<dbReference type="RefSeq" id="WP_039421013.1">
    <property type="nucleotide sequence ID" value="NZ_JRAI01000052.1"/>
</dbReference>
<evidence type="ECO:0000259" key="1">
    <source>
        <dbReference type="SMART" id="SM00849"/>
    </source>
</evidence>
<dbReference type="AlphaFoldDB" id="A0A0A2GLK8"/>
<dbReference type="Pfam" id="PF12706">
    <property type="entry name" value="Lactamase_B_2"/>
    <property type="match status" value="1"/>
</dbReference>
<dbReference type="InterPro" id="IPR036866">
    <property type="entry name" value="RibonucZ/Hydroxyglut_hydro"/>
</dbReference>
<feature type="domain" description="Metallo-beta-lactamase" evidence="1">
    <location>
        <begin position="13"/>
        <end position="213"/>
    </location>
</feature>
<dbReference type="SUPFAM" id="SSF56281">
    <property type="entry name" value="Metallo-hydrolase/oxidoreductase"/>
    <property type="match status" value="1"/>
</dbReference>
<dbReference type="PANTHER" id="PTHR43694">
    <property type="entry name" value="RIBONUCLEASE J"/>
    <property type="match status" value="1"/>
</dbReference>
<organism evidence="2 3">
    <name type="scientific">Porphyromonas gulae</name>
    <dbReference type="NCBI Taxonomy" id="111105"/>
    <lineage>
        <taxon>Bacteria</taxon>
        <taxon>Pseudomonadati</taxon>
        <taxon>Bacteroidota</taxon>
        <taxon>Bacteroidia</taxon>
        <taxon>Bacteroidales</taxon>
        <taxon>Porphyromonadaceae</taxon>
        <taxon>Porphyromonas</taxon>
    </lineage>
</organism>
<proteinExistence type="predicted"/>
<protein>
    <submittedName>
        <fullName evidence="2">Metallo-beta-lactamase</fullName>
    </submittedName>
</protein>
<reference evidence="2 3" key="1">
    <citation type="submission" date="2014-08" db="EMBL/GenBank/DDBJ databases">
        <title>Porphyromonas gulae strain:COT-052_OH1451 Genome sequencing.</title>
        <authorList>
            <person name="Wallis C."/>
            <person name="Deusch O."/>
            <person name="O'Flynn C."/>
            <person name="Davis I."/>
            <person name="Jospin G."/>
            <person name="Darling A.E."/>
            <person name="Coil D.A."/>
            <person name="Alexiev A."/>
            <person name="Horsfall A."/>
            <person name="Kirkwood N."/>
            <person name="Harris S."/>
            <person name="Eisen J.A."/>
        </authorList>
    </citation>
    <scope>NUCLEOTIDE SEQUENCE [LARGE SCALE GENOMIC DNA]</scope>
    <source>
        <strain evidence="3">COT-052 OH1451</strain>
    </source>
</reference>
<dbReference type="SMART" id="SM00849">
    <property type="entry name" value="Lactamase_B"/>
    <property type="match status" value="1"/>
</dbReference>
<dbReference type="InterPro" id="IPR001279">
    <property type="entry name" value="Metallo-B-lactamas"/>
</dbReference>
<gene>
    <name evidence="2" type="ORF">HR08_05675</name>
</gene>
<dbReference type="Gene3D" id="3.60.15.10">
    <property type="entry name" value="Ribonuclease Z/Hydroxyacylglutathione hydrolase-like"/>
    <property type="match status" value="1"/>
</dbReference>
<evidence type="ECO:0000313" key="3">
    <source>
        <dbReference type="Proteomes" id="UP000030130"/>
    </source>
</evidence>
<dbReference type="OrthoDB" id="9758375at2"/>
<dbReference type="PANTHER" id="PTHR43694:SF1">
    <property type="entry name" value="RIBONUCLEASE J"/>
    <property type="match status" value="1"/>
</dbReference>
<accession>A0A0A2GLK8</accession>
<name>A0A0A2GLK8_9PORP</name>
<dbReference type="EMBL" id="JRAI01000052">
    <property type="protein sequence ID" value="KGN85574.1"/>
    <property type="molecule type" value="Genomic_DNA"/>
</dbReference>
<comment type="caution">
    <text evidence="2">The sequence shown here is derived from an EMBL/GenBank/DDBJ whole genome shotgun (WGS) entry which is preliminary data.</text>
</comment>